<reference evidence="1" key="1">
    <citation type="journal article" date="2015" name="Nature">
        <title>Complex archaea that bridge the gap between prokaryotes and eukaryotes.</title>
        <authorList>
            <person name="Spang A."/>
            <person name="Saw J.H."/>
            <person name="Jorgensen S.L."/>
            <person name="Zaremba-Niedzwiedzka K."/>
            <person name="Martijn J."/>
            <person name="Lind A.E."/>
            <person name="van Eijk R."/>
            <person name="Schleper C."/>
            <person name="Guy L."/>
            <person name="Ettema T.J."/>
        </authorList>
    </citation>
    <scope>NUCLEOTIDE SEQUENCE</scope>
</reference>
<sequence>MPVIPETGRKDELTGISLTGFESVPLTTGNITEDKPIVDKNTGISLEGFETEQRSLLGVTGEWNEVEKQLPETEEDIKRKSRNSLSLAATLDITPSVAYELHDELMEQLKIKDADLSEKALGSLKAGMGDVYTTVGRTLQWAGSKEVYKDYVEYGEKLRLAYIPPEDPSEFTWRKMVDPEWWATSVTRSVPFTLSLLPAAVIGAYAGAGTATAVGLGTAGKLILGAIGGATLSRTIESALEAGGAYEESLNRGDSEEEADSVAKYVFKGDMALTGLDAAQYALAFTPLRFLGKTATKTMIRRILASGLKIGAVGISEAGEEVYQDIIQRKALGQDVVFDPRMKESGAIGAIFGAGIGGAGSVWTTLQGRIKGTMSDDMLSQYEEVKSAEMAMGATPEEADLRALDIVAETPEGKEHIEKTIQKLKDIAEDKEPEIITTENKESEIEGFKPEEEETISDEDLDTVIAGEKTIEEVLPKEKKIRLDAGEDVALRTVIKQTIQNAKIAGTKEAKAIARTELREILFQSKIKAELKGEKRGIKEGTQITKKELIAHFKDSQAEMKQTRDLLVTYINENLPSNIRGKFLNAIAQNLTRKRLVSIYGRVGRLADEQAHKDKVAEFKELKKLKGDISVDYQKKVNEVLVDIETKKITPRTLKKLENLRDFIEREGVPSGISPKLLKDLKSLEKKNVNDMTTVELQNLINTANHLKEMGKLKLQLKYKYNERLRNIAQAKLKASTVNIDPKKESTWTKGAKQFYIETLNPLRVAEMLDGYKAGGENQKLIKRLVLKETSALLETRTIIDTALQEIIDLGMETLTPEQEVKIMINIRLQEGAFDQVQTLMDRNDYTEVPELTKQESKVIDIIKKHTTQHEAKIIATYEEIENKIFPKLPVYILPIKYEREFNYLPSEAIVPTKHRTTQTAKGFTYQRQKGVRKIPRTDILGIFEQAINEQQWYINMQPELEDMKYLVKTKEYTESAGQMGANFWKDHLDIVSRRGWSATASQSYMTMLLREARHNLTQAILGYKLSSILMQPFAIFDAMAY</sequence>
<gene>
    <name evidence="1" type="ORF">LCGC14_0863650</name>
</gene>
<protein>
    <submittedName>
        <fullName evidence="1">Uncharacterized protein</fullName>
    </submittedName>
</protein>
<name>A0A0F9PBM8_9ZZZZ</name>
<accession>A0A0F9PBM8</accession>
<dbReference type="EMBL" id="LAZR01002629">
    <property type="protein sequence ID" value="KKN27529.1"/>
    <property type="molecule type" value="Genomic_DNA"/>
</dbReference>
<dbReference type="AlphaFoldDB" id="A0A0F9PBM8"/>
<evidence type="ECO:0000313" key="1">
    <source>
        <dbReference type="EMBL" id="KKN27529.1"/>
    </source>
</evidence>
<comment type="caution">
    <text evidence="1">The sequence shown here is derived from an EMBL/GenBank/DDBJ whole genome shotgun (WGS) entry which is preliminary data.</text>
</comment>
<organism evidence="1">
    <name type="scientific">marine sediment metagenome</name>
    <dbReference type="NCBI Taxonomy" id="412755"/>
    <lineage>
        <taxon>unclassified sequences</taxon>
        <taxon>metagenomes</taxon>
        <taxon>ecological metagenomes</taxon>
    </lineage>
</organism>
<feature type="non-terminal residue" evidence="1">
    <location>
        <position position="1042"/>
    </location>
</feature>
<proteinExistence type="predicted"/>